<sequence length="69" mass="8140">MQDSISTKTTKNKDLIRPKEEDTQLPIYHIYSQKRSKLEAIDHKSITEKKRVLTKSMKKKQIQEKGILN</sequence>
<evidence type="ECO:0000313" key="3">
    <source>
        <dbReference type="Proteomes" id="UP001417504"/>
    </source>
</evidence>
<gene>
    <name evidence="2" type="ORF">Sjap_011162</name>
</gene>
<feature type="region of interest" description="Disordered" evidence="1">
    <location>
        <begin position="1"/>
        <end position="20"/>
    </location>
</feature>
<comment type="caution">
    <text evidence="2">The sequence shown here is derived from an EMBL/GenBank/DDBJ whole genome shotgun (WGS) entry which is preliminary data.</text>
</comment>
<dbReference type="AlphaFoldDB" id="A0AAP0P759"/>
<reference evidence="2 3" key="1">
    <citation type="submission" date="2024-01" db="EMBL/GenBank/DDBJ databases">
        <title>Genome assemblies of Stephania.</title>
        <authorList>
            <person name="Yang L."/>
        </authorList>
    </citation>
    <scope>NUCLEOTIDE SEQUENCE [LARGE SCALE GENOMIC DNA]</scope>
    <source>
        <strain evidence="2">QJT</strain>
        <tissue evidence="2">Leaf</tissue>
    </source>
</reference>
<evidence type="ECO:0000256" key="1">
    <source>
        <dbReference type="SAM" id="MobiDB-lite"/>
    </source>
</evidence>
<protein>
    <submittedName>
        <fullName evidence="2">Uncharacterized protein</fullName>
    </submittedName>
</protein>
<feature type="compositionally biased region" description="Basic and acidic residues" evidence="1">
    <location>
        <begin position="11"/>
        <end position="20"/>
    </location>
</feature>
<accession>A0AAP0P759</accession>
<dbReference type="EMBL" id="JBBNAE010000004">
    <property type="protein sequence ID" value="KAK9130675.1"/>
    <property type="molecule type" value="Genomic_DNA"/>
</dbReference>
<dbReference type="Proteomes" id="UP001417504">
    <property type="component" value="Unassembled WGS sequence"/>
</dbReference>
<evidence type="ECO:0000313" key="2">
    <source>
        <dbReference type="EMBL" id="KAK9130675.1"/>
    </source>
</evidence>
<keyword evidence="3" id="KW-1185">Reference proteome</keyword>
<organism evidence="2 3">
    <name type="scientific">Stephania japonica</name>
    <dbReference type="NCBI Taxonomy" id="461633"/>
    <lineage>
        <taxon>Eukaryota</taxon>
        <taxon>Viridiplantae</taxon>
        <taxon>Streptophyta</taxon>
        <taxon>Embryophyta</taxon>
        <taxon>Tracheophyta</taxon>
        <taxon>Spermatophyta</taxon>
        <taxon>Magnoliopsida</taxon>
        <taxon>Ranunculales</taxon>
        <taxon>Menispermaceae</taxon>
        <taxon>Menispermoideae</taxon>
        <taxon>Cissampelideae</taxon>
        <taxon>Stephania</taxon>
    </lineage>
</organism>
<name>A0AAP0P759_9MAGN</name>
<proteinExistence type="predicted"/>